<keyword evidence="4 12" id="KW-0548">Nucleotidyltransferase</keyword>
<reference evidence="12 13" key="1">
    <citation type="submission" date="2019-02" db="EMBL/GenBank/DDBJ databases">
        <title>Complete Genome Sequence of Desulfovibrio desulfuricans IC1, a Sulfonate Utilizing Anaerobe.</title>
        <authorList>
            <person name="Day L.A."/>
            <person name="De Leon K.B."/>
            <person name="Wall J.D."/>
        </authorList>
    </citation>
    <scope>NUCLEOTIDE SEQUENCE [LARGE SCALE GENOMIC DNA]</scope>
    <source>
        <strain evidence="12 13">IC1</strain>
    </source>
</reference>
<dbReference type="InterPro" id="IPR051161">
    <property type="entry name" value="Mannose-6P_isomerase_type2"/>
</dbReference>
<keyword evidence="3 12" id="KW-0808">Transferase</keyword>
<keyword evidence="12" id="KW-0413">Isomerase</keyword>
<dbReference type="GO" id="GO:0000271">
    <property type="term" value="P:polysaccharide biosynthetic process"/>
    <property type="evidence" value="ECO:0007669"/>
    <property type="project" value="InterPro"/>
</dbReference>
<dbReference type="InterPro" id="IPR054566">
    <property type="entry name" value="ManC/GMP-like_b-helix"/>
</dbReference>
<evidence type="ECO:0000313" key="12">
    <source>
        <dbReference type="EMBL" id="QCC86235.1"/>
    </source>
</evidence>
<dbReference type="CDD" id="cd02213">
    <property type="entry name" value="cupin_PMI_typeII_C"/>
    <property type="match status" value="1"/>
</dbReference>
<feature type="domain" description="Mannose-6-phosphate isomerase type II C-terminal" evidence="10">
    <location>
        <begin position="361"/>
        <end position="474"/>
    </location>
</feature>
<feature type="domain" description="MannoseP isomerase/GMP-like beta-helix" evidence="11">
    <location>
        <begin position="309"/>
        <end position="356"/>
    </location>
</feature>
<dbReference type="SUPFAM" id="SSF51182">
    <property type="entry name" value="RmlC-like cupins"/>
    <property type="match status" value="1"/>
</dbReference>
<dbReference type="GO" id="GO:0009298">
    <property type="term" value="P:GDP-mannose biosynthetic process"/>
    <property type="evidence" value="ECO:0007669"/>
    <property type="project" value="TreeGrafter"/>
</dbReference>
<feature type="domain" description="Nucleotidyl transferase" evidence="9">
    <location>
        <begin position="6"/>
        <end position="293"/>
    </location>
</feature>
<dbReference type="InterPro" id="IPR001538">
    <property type="entry name" value="Man6P_isomerase-2_C"/>
</dbReference>
<protein>
    <recommendedName>
        <fullName evidence="2">mannose-1-phosphate guanylyltransferase</fullName>
        <ecNumber evidence="2">2.7.7.13</ecNumber>
    </recommendedName>
</protein>
<dbReference type="RefSeq" id="WP_136400337.1">
    <property type="nucleotide sequence ID" value="NZ_CP036295.1"/>
</dbReference>
<dbReference type="EMBL" id="CP036295">
    <property type="protein sequence ID" value="QCC86235.1"/>
    <property type="molecule type" value="Genomic_DNA"/>
</dbReference>
<dbReference type="InterPro" id="IPR014710">
    <property type="entry name" value="RmlC-like_jellyroll"/>
</dbReference>
<dbReference type="OrthoDB" id="9806359at2"/>
<dbReference type="GO" id="GO:0016853">
    <property type="term" value="F:isomerase activity"/>
    <property type="evidence" value="ECO:0007669"/>
    <property type="project" value="UniProtKB-KW"/>
</dbReference>
<evidence type="ECO:0000256" key="5">
    <source>
        <dbReference type="ARBA" id="ARBA00022741"/>
    </source>
</evidence>
<dbReference type="Gene3D" id="3.90.550.10">
    <property type="entry name" value="Spore Coat Polysaccharide Biosynthesis Protein SpsA, Chain A"/>
    <property type="match status" value="1"/>
</dbReference>
<evidence type="ECO:0000259" key="9">
    <source>
        <dbReference type="Pfam" id="PF00483"/>
    </source>
</evidence>
<evidence type="ECO:0000256" key="4">
    <source>
        <dbReference type="ARBA" id="ARBA00022695"/>
    </source>
</evidence>
<comment type="catalytic activity">
    <reaction evidence="7">
        <text>alpha-D-mannose 1-phosphate + GTP + H(+) = GDP-alpha-D-mannose + diphosphate</text>
        <dbReference type="Rhea" id="RHEA:15229"/>
        <dbReference type="ChEBI" id="CHEBI:15378"/>
        <dbReference type="ChEBI" id="CHEBI:33019"/>
        <dbReference type="ChEBI" id="CHEBI:37565"/>
        <dbReference type="ChEBI" id="CHEBI:57527"/>
        <dbReference type="ChEBI" id="CHEBI:58409"/>
        <dbReference type="EC" id="2.7.7.13"/>
    </reaction>
</comment>
<dbReference type="Pfam" id="PF22640">
    <property type="entry name" value="ManC_GMP_beta-helix"/>
    <property type="match status" value="1"/>
</dbReference>
<dbReference type="Proteomes" id="UP000297065">
    <property type="component" value="Chromosome"/>
</dbReference>
<keyword evidence="6" id="KW-0342">GTP-binding</keyword>
<proteinExistence type="inferred from homology"/>
<evidence type="ECO:0000313" key="13">
    <source>
        <dbReference type="Proteomes" id="UP000297065"/>
    </source>
</evidence>
<dbReference type="AlphaFoldDB" id="A0A4P7UIK9"/>
<keyword evidence="5" id="KW-0547">Nucleotide-binding</keyword>
<dbReference type="EC" id="2.7.7.13" evidence="2"/>
<dbReference type="Pfam" id="PF00483">
    <property type="entry name" value="NTP_transferase"/>
    <property type="match status" value="1"/>
</dbReference>
<dbReference type="InterPro" id="IPR006375">
    <property type="entry name" value="Man1P_GuaTrfase/Man6P_Isoase"/>
</dbReference>
<evidence type="ECO:0000256" key="6">
    <source>
        <dbReference type="ARBA" id="ARBA00023134"/>
    </source>
</evidence>
<evidence type="ECO:0000256" key="8">
    <source>
        <dbReference type="RuleBase" id="RU004190"/>
    </source>
</evidence>
<name>A0A4P7UIK9_DESDE</name>
<dbReference type="InterPro" id="IPR005835">
    <property type="entry name" value="NTP_transferase_dom"/>
</dbReference>
<dbReference type="GO" id="GO:0005525">
    <property type="term" value="F:GTP binding"/>
    <property type="evidence" value="ECO:0007669"/>
    <property type="project" value="UniProtKB-KW"/>
</dbReference>
<evidence type="ECO:0000256" key="1">
    <source>
        <dbReference type="ARBA" id="ARBA00006115"/>
    </source>
</evidence>
<evidence type="ECO:0000259" key="10">
    <source>
        <dbReference type="Pfam" id="PF01050"/>
    </source>
</evidence>
<dbReference type="Pfam" id="PF01050">
    <property type="entry name" value="MannoseP_isomer"/>
    <property type="match status" value="1"/>
</dbReference>
<evidence type="ECO:0000259" key="11">
    <source>
        <dbReference type="Pfam" id="PF22640"/>
    </source>
</evidence>
<dbReference type="Gene3D" id="2.60.120.10">
    <property type="entry name" value="Jelly Rolls"/>
    <property type="match status" value="1"/>
</dbReference>
<evidence type="ECO:0000256" key="7">
    <source>
        <dbReference type="ARBA" id="ARBA00047343"/>
    </source>
</evidence>
<organism evidence="12 13">
    <name type="scientific">Desulfovibrio desulfuricans</name>
    <dbReference type="NCBI Taxonomy" id="876"/>
    <lineage>
        <taxon>Bacteria</taxon>
        <taxon>Pseudomonadati</taxon>
        <taxon>Thermodesulfobacteriota</taxon>
        <taxon>Desulfovibrionia</taxon>
        <taxon>Desulfovibrionales</taxon>
        <taxon>Desulfovibrionaceae</taxon>
        <taxon>Desulfovibrio</taxon>
    </lineage>
</organism>
<dbReference type="NCBIfam" id="TIGR01479">
    <property type="entry name" value="GMP_PMI"/>
    <property type="match status" value="1"/>
</dbReference>
<sequence>MPDIVPVILCGGSGTRLWPLSRETYPKQFVDMGDGATLFKNTVQRARHTPGCAEPVIVCNESHRFYVTAELYACGVHGKILLEPAPRNTAPAIALAACALQDAGADPLMLVLPSDHIIGDEPGFFEGVRRAAALADKGFIVTFGIAPTGPETGFGYIEQGESLETGDFCQSGPDGGCRVARFVEKPAADVARAMLAQGGYLWNSGMFLLRASVYLAELERFAPQIYAAARAAWAGHTNDHAFCRPDRAAFLASPADSIDYAVMEHTELAAVVPLDLSWSDLGSWEAFYQTGQRDSSGNVCSGDVMTEGATNCYLKASHRLLAAIGVSGLIVVETQDAVMVAPRDQVQDVKKVVARLQREQRPECRLHPLVHRPWGSYETLAVGGRFQVKRIIVRPGAELSLQMHHHRAEHWVVVSGTAEVTNGESVQLFSENQSTYIPVGSVHRLKNPGVIPLVLIEIQSGAYLGEDDIVRFADEYGRSRSDG</sequence>
<dbReference type="InterPro" id="IPR011051">
    <property type="entry name" value="RmlC_Cupin_sf"/>
</dbReference>
<dbReference type="SUPFAM" id="SSF53448">
    <property type="entry name" value="Nucleotide-diphospho-sugar transferases"/>
    <property type="match status" value="1"/>
</dbReference>
<accession>A0A4P7UIK9</accession>
<comment type="similarity">
    <text evidence="1 8">Belongs to the mannose-6-phosphate isomerase type 2 family.</text>
</comment>
<dbReference type="InterPro" id="IPR049577">
    <property type="entry name" value="GMPP_N"/>
</dbReference>
<evidence type="ECO:0000256" key="2">
    <source>
        <dbReference type="ARBA" id="ARBA00012387"/>
    </source>
</evidence>
<dbReference type="GO" id="GO:0004475">
    <property type="term" value="F:mannose-1-phosphate guanylyltransferase (GTP) activity"/>
    <property type="evidence" value="ECO:0007669"/>
    <property type="project" value="UniProtKB-EC"/>
</dbReference>
<dbReference type="FunFam" id="2.60.120.10:FF:000032">
    <property type="entry name" value="Mannose-1-phosphate guanylyltransferase/mannose-6-phosphate isomerase"/>
    <property type="match status" value="1"/>
</dbReference>
<dbReference type="FunFam" id="3.90.550.10:FF:000046">
    <property type="entry name" value="Mannose-1-phosphate guanylyltransferase (GDP)"/>
    <property type="match status" value="1"/>
</dbReference>
<dbReference type="InterPro" id="IPR029044">
    <property type="entry name" value="Nucleotide-diphossugar_trans"/>
</dbReference>
<dbReference type="PANTHER" id="PTHR46390:SF1">
    <property type="entry name" value="MANNOSE-1-PHOSPHATE GUANYLYLTRANSFERASE"/>
    <property type="match status" value="1"/>
</dbReference>
<dbReference type="CDD" id="cd02509">
    <property type="entry name" value="GDP-M1P_Guanylyltransferase"/>
    <property type="match status" value="1"/>
</dbReference>
<evidence type="ECO:0000256" key="3">
    <source>
        <dbReference type="ARBA" id="ARBA00022679"/>
    </source>
</evidence>
<dbReference type="PANTHER" id="PTHR46390">
    <property type="entry name" value="MANNOSE-1-PHOSPHATE GUANYLYLTRANSFERASE"/>
    <property type="match status" value="1"/>
</dbReference>
<gene>
    <name evidence="12" type="ORF">DDIC_10205</name>
</gene>